<feature type="region of interest" description="Disordered" evidence="2">
    <location>
        <begin position="34"/>
        <end position="76"/>
    </location>
</feature>
<evidence type="ECO:0000313" key="6">
    <source>
        <dbReference type="EMBL" id="SHK08220.1"/>
    </source>
</evidence>
<evidence type="ECO:0000256" key="3">
    <source>
        <dbReference type="SAM" id="Phobius"/>
    </source>
</evidence>
<gene>
    <name evidence="6" type="ORF">SAMN05421803_113110</name>
</gene>
<name>A0A1M6PJW3_9ACTN</name>
<keyword evidence="3" id="KW-0812">Transmembrane</keyword>
<accession>A0A1M6PJW3</accession>
<sequence length="381" mass="38722">MATSVSSPAPRAVGIVLSAGLAALLATSCAAPMNSQDSGAAGAPAPESAAREEYSEGAAGDGAPVEGGGTSGVDADVEVSDRRIVHTADLTVRVEDVAAAALAAKELAAGSGGHVASESLSTPSGGSPQAYLTLRIPAQDYEEALEELAALGDRSDLDRSVEDVTGEVADTESRIESAETALDTLRGYLEEAENVDELLRVEREIQDRQAELEAFQARLETLEDRTALSTVNLTLLPPRTYVEEPAEDGLGFLGGLERGWRSLLTVFGGIAVAVGWLLPFLAVLAVPAAVLVWWLRRRRTAPGTASRVPARAGAPGGPAAAGAGAGQEPPAGGSPADRDARDTPEGTGTRDTADGPRTGDTGGGHAAHGPQDAPGDGAGDR</sequence>
<evidence type="ECO:0000256" key="1">
    <source>
        <dbReference type="SAM" id="Coils"/>
    </source>
</evidence>
<feature type="compositionally biased region" description="Low complexity" evidence="2">
    <location>
        <begin position="309"/>
        <end position="335"/>
    </location>
</feature>
<feature type="domain" description="DUF4349" evidence="5">
    <location>
        <begin position="82"/>
        <end position="292"/>
    </location>
</feature>
<reference evidence="6 7" key="1">
    <citation type="submission" date="2016-11" db="EMBL/GenBank/DDBJ databases">
        <authorList>
            <person name="Jaros S."/>
            <person name="Januszkiewicz K."/>
            <person name="Wedrychowicz H."/>
        </authorList>
    </citation>
    <scope>NUCLEOTIDE SEQUENCE [LARGE SCALE GENOMIC DNA]</scope>
    <source>
        <strain evidence="6 7">CGMCC 4.5723</strain>
    </source>
</reference>
<feature type="coiled-coil region" evidence="1">
    <location>
        <begin position="161"/>
        <end position="225"/>
    </location>
</feature>
<evidence type="ECO:0000259" key="5">
    <source>
        <dbReference type="Pfam" id="PF14257"/>
    </source>
</evidence>
<feature type="signal peptide" evidence="4">
    <location>
        <begin position="1"/>
        <end position="30"/>
    </location>
</feature>
<protein>
    <recommendedName>
        <fullName evidence="5">DUF4349 domain-containing protein</fullName>
    </recommendedName>
</protein>
<dbReference type="InterPro" id="IPR025645">
    <property type="entry name" value="DUF4349"/>
</dbReference>
<feature type="chain" id="PRO_5038923440" description="DUF4349 domain-containing protein" evidence="4">
    <location>
        <begin position="31"/>
        <end position="381"/>
    </location>
</feature>
<dbReference type="Pfam" id="PF14257">
    <property type="entry name" value="DUF4349"/>
    <property type="match status" value="1"/>
</dbReference>
<organism evidence="6 7">
    <name type="scientific">Nocardiopsis flavescens</name>
    <dbReference type="NCBI Taxonomy" id="758803"/>
    <lineage>
        <taxon>Bacteria</taxon>
        <taxon>Bacillati</taxon>
        <taxon>Actinomycetota</taxon>
        <taxon>Actinomycetes</taxon>
        <taxon>Streptosporangiales</taxon>
        <taxon>Nocardiopsidaceae</taxon>
        <taxon>Nocardiopsis</taxon>
    </lineage>
</organism>
<keyword evidence="3" id="KW-0472">Membrane</keyword>
<dbReference type="STRING" id="758803.SAMN05421803_113110"/>
<keyword evidence="1" id="KW-0175">Coiled coil</keyword>
<dbReference type="EMBL" id="FQZK01000013">
    <property type="protein sequence ID" value="SHK08220.1"/>
    <property type="molecule type" value="Genomic_DNA"/>
</dbReference>
<proteinExistence type="predicted"/>
<keyword evidence="3" id="KW-1133">Transmembrane helix</keyword>
<dbReference type="OrthoDB" id="186919at2"/>
<feature type="compositionally biased region" description="Low complexity" evidence="2">
    <location>
        <begin position="38"/>
        <end position="48"/>
    </location>
</feature>
<dbReference type="Proteomes" id="UP000184452">
    <property type="component" value="Unassembled WGS sequence"/>
</dbReference>
<evidence type="ECO:0000256" key="2">
    <source>
        <dbReference type="SAM" id="MobiDB-lite"/>
    </source>
</evidence>
<dbReference type="AlphaFoldDB" id="A0A1M6PJW3"/>
<feature type="transmembrane region" description="Helical" evidence="3">
    <location>
        <begin position="266"/>
        <end position="295"/>
    </location>
</feature>
<feature type="region of interest" description="Disordered" evidence="2">
    <location>
        <begin position="303"/>
        <end position="381"/>
    </location>
</feature>
<keyword evidence="4" id="KW-0732">Signal</keyword>
<keyword evidence="7" id="KW-1185">Reference proteome</keyword>
<evidence type="ECO:0000256" key="4">
    <source>
        <dbReference type="SAM" id="SignalP"/>
    </source>
</evidence>
<evidence type="ECO:0000313" key="7">
    <source>
        <dbReference type="Proteomes" id="UP000184452"/>
    </source>
</evidence>